<keyword evidence="1" id="KW-0862">Zinc</keyword>
<evidence type="ECO:0000259" key="2">
    <source>
        <dbReference type="PROSITE" id="PS50966"/>
    </source>
</evidence>
<dbReference type="PROSITE" id="PS50966">
    <property type="entry name" value="ZF_SWIM"/>
    <property type="match status" value="1"/>
</dbReference>
<dbReference type="Proteomes" id="UP000279833">
    <property type="component" value="Unassembled WGS sequence"/>
</dbReference>
<dbReference type="InterPro" id="IPR007527">
    <property type="entry name" value="Znf_SWIM"/>
</dbReference>
<name>A0A183JQX9_9TREM</name>
<protein>
    <submittedName>
        <fullName evidence="5">SWIM-type domain-containing protein</fullName>
    </submittedName>
</protein>
<organism evidence="5">
    <name type="scientific">Schistosoma curassoni</name>
    <dbReference type="NCBI Taxonomy" id="6186"/>
    <lineage>
        <taxon>Eukaryota</taxon>
        <taxon>Metazoa</taxon>
        <taxon>Spiralia</taxon>
        <taxon>Lophotrochozoa</taxon>
        <taxon>Platyhelminthes</taxon>
        <taxon>Trematoda</taxon>
        <taxon>Digenea</taxon>
        <taxon>Strigeidida</taxon>
        <taxon>Schistosomatoidea</taxon>
        <taxon>Schistosomatidae</taxon>
        <taxon>Schistosoma</taxon>
    </lineage>
</organism>
<evidence type="ECO:0000313" key="4">
    <source>
        <dbReference type="Proteomes" id="UP000279833"/>
    </source>
</evidence>
<proteinExistence type="predicted"/>
<dbReference type="EMBL" id="UZAK01007773">
    <property type="protein sequence ID" value="VDO93278.1"/>
    <property type="molecule type" value="Genomic_DNA"/>
</dbReference>
<accession>A0A183JQX9</accession>
<dbReference type="GO" id="GO:0008270">
    <property type="term" value="F:zinc ion binding"/>
    <property type="evidence" value="ECO:0007669"/>
    <property type="project" value="UniProtKB-KW"/>
</dbReference>
<sequence>MMYVVDTTCARCACERFKDYVLPCGHILYAHSKDLNRGGLFRHSSRWTRKYIMDLVLPALDNKSMSTGSDGQLEQFKNNYHSIHALSEPLANKLIHSCLEGSEDI</sequence>
<evidence type="ECO:0000313" key="3">
    <source>
        <dbReference type="EMBL" id="VDO93278.1"/>
    </source>
</evidence>
<evidence type="ECO:0000256" key="1">
    <source>
        <dbReference type="PROSITE-ProRule" id="PRU00325"/>
    </source>
</evidence>
<evidence type="ECO:0000313" key="5">
    <source>
        <dbReference type="WBParaSite" id="SCUD_0000511801-mRNA-1"/>
    </source>
</evidence>
<feature type="domain" description="SWIM-type" evidence="2">
    <location>
        <begin position="3"/>
        <end position="35"/>
    </location>
</feature>
<keyword evidence="4" id="KW-1185">Reference proteome</keyword>
<keyword evidence="1" id="KW-0863">Zinc-finger</keyword>
<reference evidence="5" key="1">
    <citation type="submission" date="2016-06" db="UniProtKB">
        <authorList>
            <consortium name="WormBaseParasite"/>
        </authorList>
    </citation>
    <scope>IDENTIFICATION</scope>
</reference>
<dbReference type="WBParaSite" id="SCUD_0000511801-mRNA-1">
    <property type="protein sequence ID" value="SCUD_0000511801-mRNA-1"/>
    <property type="gene ID" value="SCUD_0000511801"/>
</dbReference>
<keyword evidence="1" id="KW-0479">Metal-binding</keyword>
<reference evidence="3 4" key="2">
    <citation type="submission" date="2018-11" db="EMBL/GenBank/DDBJ databases">
        <authorList>
            <consortium name="Pathogen Informatics"/>
        </authorList>
    </citation>
    <scope>NUCLEOTIDE SEQUENCE [LARGE SCALE GENOMIC DNA]</scope>
    <source>
        <strain evidence="3">Dakar</strain>
        <strain evidence="4">Dakar, Senegal</strain>
    </source>
</reference>
<dbReference type="AlphaFoldDB" id="A0A183JQX9"/>
<gene>
    <name evidence="3" type="ORF">SCUD_LOCUS5118</name>
</gene>